<keyword evidence="6" id="KW-0732">Signal</keyword>
<evidence type="ECO:0000256" key="5">
    <source>
        <dbReference type="ARBA" id="ARBA00023002"/>
    </source>
</evidence>
<dbReference type="Pfam" id="PF01494">
    <property type="entry name" value="FAD_binding_3"/>
    <property type="match status" value="1"/>
</dbReference>
<feature type="domain" description="FAD-binding" evidence="7">
    <location>
        <begin position="1"/>
        <end position="344"/>
    </location>
</feature>
<dbReference type="Gene3D" id="3.50.50.60">
    <property type="entry name" value="FAD/NAD(P)-binding domain"/>
    <property type="match status" value="1"/>
</dbReference>
<keyword evidence="5" id="KW-0560">Oxidoreductase</keyword>
<feature type="signal peptide" evidence="6">
    <location>
        <begin position="1"/>
        <end position="21"/>
    </location>
</feature>
<dbReference type="Gene3D" id="3.40.30.120">
    <property type="match status" value="1"/>
</dbReference>
<dbReference type="InterPro" id="IPR036249">
    <property type="entry name" value="Thioredoxin-like_sf"/>
</dbReference>
<dbReference type="SUPFAM" id="SSF51905">
    <property type="entry name" value="FAD/NAD(P)-binding domain"/>
    <property type="match status" value="1"/>
</dbReference>
<dbReference type="InParanoid" id="S8ENZ5"/>
<reference evidence="9 10" key="1">
    <citation type="journal article" date="2012" name="Science">
        <title>The Paleozoic origin of enzymatic lignin decomposition reconstructed from 31 fungal genomes.</title>
        <authorList>
            <person name="Floudas D."/>
            <person name="Binder M."/>
            <person name="Riley R."/>
            <person name="Barry K."/>
            <person name="Blanchette R.A."/>
            <person name="Henrissat B."/>
            <person name="Martinez A.T."/>
            <person name="Otillar R."/>
            <person name="Spatafora J.W."/>
            <person name="Yadav J.S."/>
            <person name="Aerts A."/>
            <person name="Benoit I."/>
            <person name="Boyd A."/>
            <person name="Carlson A."/>
            <person name="Copeland A."/>
            <person name="Coutinho P.M."/>
            <person name="de Vries R.P."/>
            <person name="Ferreira P."/>
            <person name="Findley K."/>
            <person name="Foster B."/>
            <person name="Gaskell J."/>
            <person name="Glotzer D."/>
            <person name="Gorecki P."/>
            <person name="Heitman J."/>
            <person name="Hesse C."/>
            <person name="Hori C."/>
            <person name="Igarashi K."/>
            <person name="Jurgens J.A."/>
            <person name="Kallen N."/>
            <person name="Kersten P."/>
            <person name="Kohler A."/>
            <person name="Kuees U."/>
            <person name="Kumar T.K.A."/>
            <person name="Kuo A."/>
            <person name="LaButti K."/>
            <person name="Larrondo L.F."/>
            <person name="Lindquist E."/>
            <person name="Ling A."/>
            <person name="Lombard V."/>
            <person name="Lucas S."/>
            <person name="Lundell T."/>
            <person name="Martin R."/>
            <person name="McLaughlin D.J."/>
            <person name="Morgenstern I."/>
            <person name="Morin E."/>
            <person name="Murat C."/>
            <person name="Nagy L.G."/>
            <person name="Nolan M."/>
            <person name="Ohm R.A."/>
            <person name="Patyshakuliyeva A."/>
            <person name="Rokas A."/>
            <person name="Ruiz-Duenas F.J."/>
            <person name="Sabat G."/>
            <person name="Salamov A."/>
            <person name="Samejima M."/>
            <person name="Schmutz J."/>
            <person name="Slot J.C."/>
            <person name="St John F."/>
            <person name="Stenlid J."/>
            <person name="Sun H."/>
            <person name="Sun S."/>
            <person name="Syed K."/>
            <person name="Tsang A."/>
            <person name="Wiebenga A."/>
            <person name="Young D."/>
            <person name="Pisabarro A."/>
            <person name="Eastwood D.C."/>
            <person name="Martin F."/>
            <person name="Cullen D."/>
            <person name="Grigoriev I.V."/>
            <person name="Hibbett D.S."/>
        </authorList>
    </citation>
    <scope>NUCLEOTIDE SEQUENCE</scope>
    <source>
        <strain evidence="10">FP-58527</strain>
    </source>
</reference>
<dbReference type="PANTHER" id="PTHR43004">
    <property type="entry name" value="TRK SYSTEM POTASSIUM UPTAKE PROTEIN"/>
    <property type="match status" value="1"/>
</dbReference>
<dbReference type="InterPro" id="IPR036188">
    <property type="entry name" value="FAD/NAD-bd_sf"/>
</dbReference>
<dbReference type="Proteomes" id="UP000015241">
    <property type="component" value="Unassembled WGS sequence"/>
</dbReference>
<evidence type="ECO:0000256" key="6">
    <source>
        <dbReference type="SAM" id="SignalP"/>
    </source>
</evidence>
<comment type="cofactor">
    <cofactor evidence="1">
        <name>FAD</name>
        <dbReference type="ChEBI" id="CHEBI:57692"/>
    </cofactor>
</comment>
<feature type="chain" id="PRO_5004563201" evidence="6">
    <location>
        <begin position="22"/>
        <end position="533"/>
    </location>
</feature>
<protein>
    <submittedName>
        <fullName evidence="9">Uncharacterized protein</fullName>
    </submittedName>
</protein>
<evidence type="ECO:0000259" key="8">
    <source>
        <dbReference type="Pfam" id="PF07976"/>
    </source>
</evidence>
<dbReference type="InterPro" id="IPR002938">
    <property type="entry name" value="FAD-bd"/>
</dbReference>
<evidence type="ECO:0000256" key="4">
    <source>
        <dbReference type="ARBA" id="ARBA00022827"/>
    </source>
</evidence>
<dbReference type="Pfam" id="PF07976">
    <property type="entry name" value="Phe_hydrox_dim"/>
    <property type="match status" value="1"/>
</dbReference>
<feature type="non-terminal residue" evidence="9">
    <location>
        <position position="1"/>
    </location>
</feature>
<dbReference type="GO" id="GO:0016709">
    <property type="term" value="F:oxidoreductase activity, acting on paired donors, with incorporation or reduction of molecular oxygen, NAD(P)H as one donor, and incorporation of one atom of oxygen"/>
    <property type="evidence" value="ECO:0007669"/>
    <property type="project" value="UniProtKB-ARBA"/>
</dbReference>
<dbReference type="OrthoDB" id="2690153at2759"/>
<dbReference type="EMBL" id="KE504126">
    <property type="protein sequence ID" value="EPT04729.1"/>
    <property type="molecule type" value="Genomic_DNA"/>
</dbReference>
<dbReference type="eggNOG" id="KOG3855">
    <property type="taxonomic scope" value="Eukaryota"/>
</dbReference>
<dbReference type="InterPro" id="IPR012941">
    <property type="entry name" value="Phe_hydrox_C_dim_dom"/>
</dbReference>
<gene>
    <name evidence="9" type="ORF">FOMPIDRAFT_1113278</name>
</gene>
<dbReference type="HOGENOM" id="CLU_009665_20_3_1"/>
<evidence type="ECO:0000259" key="7">
    <source>
        <dbReference type="Pfam" id="PF01494"/>
    </source>
</evidence>
<evidence type="ECO:0000256" key="1">
    <source>
        <dbReference type="ARBA" id="ARBA00001974"/>
    </source>
</evidence>
<dbReference type="SUPFAM" id="SSF52833">
    <property type="entry name" value="Thioredoxin-like"/>
    <property type="match status" value="1"/>
</dbReference>
<keyword evidence="4" id="KW-0274">FAD</keyword>
<comment type="similarity">
    <text evidence="2">Belongs to the PheA/TfdB FAD monooxygenase family.</text>
</comment>
<name>S8ENZ5_FOMSC</name>
<evidence type="ECO:0000256" key="3">
    <source>
        <dbReference type="ARBA" id="ARBA00022630"/>
    </source>
</evidence>
<proteinExistence type="inferred from homology"/>
<dbReference type="STRING" id="743788.S8ENZ5"/>
<feature type="domain" description="Phenol hydroxylase-like C-terminal dimerisation" evidence="8">
    <location>
        <begin position="481"/>
        <end position="527"/>
    </location>
</feature>
<keyword evidence="10" id="KW-1185">Reference proteome</keyword>
<evidence type="ECO:0000313" key="9">
    <source>
        <dbReference type="EMBL" id="EPT04729.1"/>
    </source>
</evidence>
<dbReference type="AlphaFoldDB" id="S8ENZ5"/>
<dbReference type="PRINTS" id="PR00420">
    <property type="entry name" value="RNGMNOXGNASE"/>
</dbReference>
<dbReference type="GO" id="GO:0071949">
    <property type="term" value="F:FAD binding"/>
    <property type="evidence" value="ECO:0007669"/>
    <property type="project" value="InterPro"/>
</dbReference>
<keyword evidence="3" id="KW-0285">Flavoprotein</keyword>
<accession>S8ENZ5</accession>
<dbReference type="PANTHER" id="PTHR43004:SF19">
    <property type="entry name" value="BINDING MONOOXYGENASE, PUTATIVE (JCVI)-RELATED"/>
    <property type="match status" value="1"/>
</dbReference>
<evidence type="ECO:0000313" key="10">
    <source>
        <dbReference type="Proteomes" id="UP000015241"/>
    </source>
</evidence>
<evidence type="ECO:0000256" key="2">
    <source>
        <dbReference type="ARBA" id="ARBA00007801"/>
    </source>
</evidence>
<dbReference type="InterPro" id="IPR050641">
    <property type="entry name" value="RIFMO-like"/>
</dbReference>
<dbReference type="Gene3D" id="3.30.70.2450">
    <property type="match status" value="1"/>
</dbReference>
<sequence length="533" mass="58367">VGAGPTGLLLALALLKNGVQVRVVDRDVNRHPGQRGSGIMPRTQEILRYLGVLDEVHALSLDIKPRCEYKMHGGVEVLKITEMTQKEEPTPSKPYPNPVVLGQYNTEAIPRKHIERLGVFVEYGTELSSLEQHLDHVHAVLIKKVDGKDETELVTCHWLVGADGAKGIVRKGIGLTFLGETRHDTHWILGLVELQGLGAEYWHQWGDAQHHGLIVMPTEKPEYFCFIVTGANADAQALTPDEVALRQMLRVQRQDLTFGRFEAVSSWRPNIRMVNKFDEGRVLIAGYAAHVHAPTGGQGLNSGAQDAFNLAWKLTLAEKGIARQTLLSTYTQERLPVIVEMLQKSTRLYDAMRRADPEGFRREGVLFQLGVNYRWSSIVVDERTPKPESAQDVDPYGAGTDGALRAGDRAPQAPGLFTTRAGETSLFDLFGPDHHTVLLFNVPTEEAVRVIGAVKKFPAELIKTVAIAPQGASDPRVAAVDKAGHAFAAYQVAPEKPTIVIVRPDGVVGAIVYGLEGLTKYFGGVFTAIGNTA</sequence>
<organism evidence="9 10">
    <name type="scientific">Fomitopsis schrenkii</name>
    <name type="common">Brown rot fungus</name>
    <dbReference type="NCBI Taxonomy" id="2126942"/>
    <lineage>
        <taxon>Eukaryota</taxon>
        <taxon>Fungi</taxon>
        <taxon>Dikarya</taxon>
        <taxon>Basidiomycota</taxon>
        <taxon>Agaricomycotina</taxon>
        <taxon>Agaricomycetes</taxon>
        <taxon>Polyporales</taxon>
        <taxon>Fomitopsis</taxon>
    </lineage>
</organism>